<dbReference type="Proteomes" id="UP000501069">
    <property type="component" value="Chromosome"/>
</dbReference>
<evidence type="ECO:0000313" key="4">
    <source>
        <dbReference type="Proteomes" id="UP000501069"/>
    </source>
</evidence>
<evidence type="ECO:0000313" key="2">
    <source>
        <dbReference type="EMBL" id="NSJ46102.1"/>
    </source>
</evidence>
<name>A0AAP9S776_9FIRM</name>
<dbReference type="EMBL" id="JAAISW010000054">
    <property type="protein sequence ID" value="NSJ46102.1"/>
    <property type="molecule type" value="Genomic_DNA"/>
</dbReference>
<evidence type="ECO:0000313" key="5">
    <source>
        <dbReference type="Proteomes" id="UP000719916"/>
    </source>
</evidence>
<accession>A0AAP9S776</accession>
<sequence>MRRNRPSEAPGLRAKLARGSAGFGAGPNKRDFSGFGGGRNLKNSQVYRHLHRLPFSVNLLSA</sequence>
<reference evidence="2" key="3">
    <citation type="submission" date="2020-02" db="EMBL/GenBank/DDBJ databases">
        <authorList>
            <person name="Littmann E."/>
            <person name="Sorbara M."/>
        </authorList>
    </citation>
    <scope>NUCLEOTIDE SEQUENCE</scope>
    <source>
        <strain evidence="2">MSK.2.26</strain>
    </source>
</reference>
<dbReference type="AlphaFoldDB" id="A0AAP9S776"/>
<reference evidence="3 4" key="1">
    <citation type="submission" date="2019-11" db="EMBL/GenBank/DDBJ databases">
        <title>FDA dAtabase for Regulatory Grade micrObial Sequences (FDA-ARGOS): Supporting development and validation of Infectious Disease Dx tests.</title>
        <authorList>
            <person name="Turner S."/>
            <person name="Byrd R."/>
            <person name="Tallon L."/>
            <person name="Sadzewicz L."/>
            <person name="Vavikolanu K."/>
            <person name="Mehta A."/>
            <person name="Aluvathingal J."/>
            <person name="Nadendla S."/>
            <person name="Myers T."/>
            <person name="Yan Y."/>
            <person name="Sichtig H."/>
        </authorList>
    </citation>
    <scope>NUCLEOTIDE SEQUENCE [LARGE SCALE GENOMIC DNA]</scope>
    <source>
        <strain evidence="3 4">FDAARGOS_739</strain>
    </source>
</reference>
<organism evidence="3 4">
    <name type="scientific">Enterocloster clostridioformis</name>
    <dbReference type="NCBI Taxonomy" id="1531"/>
    <lineage>
        <taxon>Bacteria</taxon>
        <taxon>Bacillati</taxon>
        <taxon>Bacillota</taxon>
        <taxon>Clostridia</taxon>
        <taxon>Lachnospirales</taxon>
        <taxon>Lachnospiraceae</taxon>
        <taxon>Enterocloster</taxon>
    </lineage>
</organism>
<reference evidence="2 5" key="2">
    <citation type="journal article" date="2020" name="Cell Host Microbe">
        <title>Functional and Genomic Variation between Human-Derived Isolates of Lachnospiraceae Reveals Inter- and Intra-Species Diversity.</title>
        <authorList>
            <person name="Sorbara M.T."/>
            <person name="Littmann E.R."/>
            <person name="Fontana E."/>
            <person name="Moody T.U."/>
            <person name="Kohout C.E."/>
            <person name="Gjonbalaj M."/>
            <person name="Eaton V."/>
            <person name="Seok R."/>
            <person name="Leiner I.M."/>
            <person name="Pamer E.G."/>
        </authorList>
    </citation>
    <scope>NUCLEOTIDE SEQUENCE [LARGE SCALE GENOMIC DNA]</scope>
    <source>
        <strain evidence="2 5">MSK.2.26</strain>
    </source>
</reference>
<feature type="region of interest" description="Disordered" evidence="1">
    <location>
        <begin position="1"/>
        <end position="38"/>
    </location>
</feature>
<evidence type="ECO:0000256" key="1">
    <source>
        <dbReference type="SAM" id="MobiDB-lite"/>
    </source>
</evidence>
<dbReference type="EMBL" id="CP050964">
    <property type="protein sequence ID" value="QIX90890.1"/>
    <property type="molecule type" value="Genomic_DNA"/>
</dbReference>
<evidence type="ECO:0000313" key="3">
    <source>
        <dbReference type="EMBL" id="QIX90890.1"/>
    </source>
</evidence>
<gene>
    <name evidence="3" type="ORF">FOC47_10190</name>
    <name evidence="2" type="ORF">G5B26_21565</name>
</gene>
<dbReference type="Proteomes" id="UP000719916">
    <property type="component" value="Unassembled WGS sequence"/>
</dbReference>
<protein>
    <submittedName>
        <fullName evidence="3">Uncharacterized protein</fullName>
    </submittedName>
</protein>
<proteinExistence type="predicted"/>